<dbReference type="Gene3D" id="1.20.120.1220">
    <property type="match status" value="1"/>
</dbReference>
<evidence type="ECO:0000259" key="12">
    <source>
        <dbReference type="Pfam" id="PF06750"/>
    </source>
</evidence>
<feature type="transmembrane region" description="Helical" evidence="10">
    <location>
        <begin position="93"/>
        <end position="123"/>
    </location>
</feature>
<evidence type="ECO:0000256" key="3">
    <source>
        <dbReference type="ARBA" id="ARBA00022475"/>
    </source>
</evidence>
<keyword evidence="3" id="KW-1003">Cell membrane</keyword>
<evidence type="ECO:0000256" key="4">
    <source>
        <dbReference type="ARBA" id="ARBA00022519"/>
    </source>
</evidence>
<dbReference type="PANTHER" id="PTHR30487:SF0">
    <property type="entry name" value="PREPILIN LEADER PEPTIDASE_N-METHYLTRANSFERASE-RELATED"/>
    <property type="match status" value="1"/>
</dbReference>
<keyword evidence="9" id="KW-0489">Methyltransferase</keyword>
<reference evidence="13 14" key="1">
    <citation type="submission" date="2024-08" db="EMBL/GenBank/DDBJ databases">
        <title>Pantoea ronii - a newly identified human opportunistic pathogen.</title>
        <authorList>
            <person name="Keidar-Friedman D."/>
            <person name="Sorek N."/>
            <person name="Leshin-Carmel D."/>
            <person name="Tsur A."/>
            <person name="Amsalem M."/>
            <person name="Tolkach D."/>
            <person name="Brosh-Nissimov T."/>
        </authorList>
    </citation>
    <scope>NUCLEOTIDE SEQUENCE [LARGE SCALE GENOMIC DNA]</scope>
    <source>
        <strain evidence="13 14">AA23256</strain>
    </source>
</reference>
<name>A0ABW7Q388_9GAMM</name>
<feature type="transmembrane region" description="Helical" evidence="10">
    <location>
        <begin position="239"/>
        <end position="259"/>
    </location>
</feature>
<organism evidence="13 14">
    <name type="scientific">Pantoea osteomyelitidis</name>
    <dbReference type="NCBI Taxonomy" id="3230026"/>
    <lineage>
        <taxon>Bacteria</taxon>
        <taxon>Pseudomonadati</taxon>
        <taxon>Pseudomonadota</taxon>
        <taxon>Gammaproteobacteria</taxon>
        <taxon>Enterobacterales</taxon>
        <taxon>Erwiniaceae</taxon>
        <taxon>Pantoea</taxon>
    </lineage>
</organism>
<keyword evidence="9 13" id="KW-0378">Hydrolase</keyword>
<dbReference type="EC" id="2.1.1.-" evidence="9"/>
<sequence>MPSTTLTLLCFAISGAAAGSFLSLVSQRYYPALTAAQWFRSLWFPPSHCDSCGHSLSWCELIPLVSWLAQGRRCRYCRRVVAAQPFLFELSGALIFIINGTLFTSTLMLVSATLYSCLLLLLADIDRRYQRLPDSLTYLLLWSGLTCSLHQSQPTPSDAILGALLGYLTFWLLAFLYRFLRKREGLGYGDMKLFAALGAWCGWQALPTIAVIAALLAFGMLMFFYVAGKVWSNDVPLPFGPFLAAAGWYVMILQQPLTLRL</sequence>
<feature type="domain" description="Prepilin type IV endopeptidase peptidase" evidence="11">
    <location>
        <begin position="114"/>
        <end position="219"/>
    </location>
</feature>
<comment type="similarity">
    <text evidence="2 8">Belongs to the peptidase A24 family.</text>
</comment>
<keyword evidence="6 10" id="KW-1133">Transmembrane helix</keyword>
<dbReference type="Proteomes" id="UP001611251">
    <property type="component" value="Unassembled WGS sequence"/>
</dbReference>
<dbReference type="Pfam" id="PF01478">
    <property type="entry name" value="Peptidase_A24"/>
    <property type="match status" value="1"/>
</dbReference>
<dbReference type="PANTHER" id="PTHR30487">
    <property type="entry name" value="TYPE 4 PREPILIN-LIKE PROTEINS LEADER PEPTIDE-PROCESSING ENZYME"/>
    <property type="match status" value="1"/>
</dbReference>
<keyword evidence="9" id="KW-0808">Transferase</keyword>
<evidence type="ECO:0000256" key="9">
    <source>
        <dbReference type="RuleBase" id="RU003794"/>
    </source>
</evidence>
<comment type="function">
    <text evidence="9">Plays an essential role in type IV pili and type II pseudopili formation by proteolytically removing the leader sequence from substrate proteins and subsequently monomethylating the alpha-amino group of the newly exposed N-terminal phenylalanine.</text>
</comment>
<feature type="domain" description="Prepilin peptidase A24 N-terminal" evidence="12">
    <location>
        <begin position="14"/>
        <end position="98"/>
    </location>
</feature>
<evidence type="ECO:0000313" key="14">
    <source>
        <dbReference type="Proteomes" id="UP001611251"/>
    </source>
</evidence>
<evidence type="ECO:0000259" key="11">
    <source>
        <dbReference type="Pfam" id="PF01478"/>
    </source>
</evidence>
<dbReference type="InterPro" id="IPR010627">
    <property type="entry name" value="Prepilin_pept_A24_N"/>
</dbReference>
<evidence type="ECO:0000256" key="8">
    <source>
        <dbReference type="RuleBase" id="RU003793"/>
    </source>
</evidence>
<keyword evidence="5 9" id="KW-0812">Transmembrane</keyword>
<comment type="subcellular location">
    <subcellularLocation>
        <location evidence="1">Cell inner membrane</location>
        <topology evidence="1">Multi-pass membrane protein</topology>
    </subcellularLocation>
    <subcellularLocation>
        <location evidence="9">Cell membrane</location>
        <topology evidence="9">Multi-pass membrane protein</topology>
    </subcellularLocation>
</comment>
<dbReference type="RefSeq" id="WP_397218252.1">
    <property type="nucleotide sequence ID" value="NZ_JBGFSN010000015.1"/>
</dbReference>
<feature type="transmembrane region" description="Helical" evidence="10">
    <location>
        <begin position="201"/>
        <end position="227"/>
    </location>
</feature>
<evidence type="ECO:0000256" key="5">
    <source>
        <dbReference type="ARBA" id="ARBA00022692"/>
    </source>
</evidence>
<keyword evidence="9" id="KW-0511">Multifunctional enzyme</keyword>
<keyword evidence="14" id="KW-1185">Reference proteome</keyword>
<dbReference type="PRINTS" id="PR00864">
    <property type="entry name" value="PREPILNPTASE"/>
</dbReference>
<comment type="catalytic activity">
    <reaction evidence="9">
        <text>Typically cleaves a -Gly-|-Phe- bond to release an N-terminal, basic peptide of 5-8 residues from type IV prepilin, and then N-methylates the new N-terminal amino group, the methyl donor being S-adenosyl-L-methionine.</text>
        <dbReference type="EC" id="3.4.23.43"/>
    </reaction>
</comment>
<evidence type="ECO:0000256" key="2">
    <source>
        <dbReference type="ARBA" id="ARBA00005801"/>
    </source>
</evidence>
<dbReference type="EMBL" id="JBGFSN010000015">
    <property type="protein sequence ID" value="MFH8136445.1"/>
    <property type="molecule type" value="Genomic_DNA"/>
</dbReference>
<accession>A0ABW7Q388</accession>
<comment type="caution">
    <text evidence="13">The sequence shown here is derived from an EMBL/GenBank/DDBJ whole genome shotgun (WGS) entry which is preliminary data.</text>
</comment>
<protein>
    <recommendedName>
        <fullName evidence="9">Prepilin leader peptidase/N-methyltransferase</fullName>
        <ecNumber evidence="9">2.1.1.-</ecNumber>
        <ecNumber evidence="9">3.4.23.43</ecNumber>
    </recommendedName>
</protein>
<evidence type="ECO:0000313" key="13">
    <source>
        <dbReference type="EMBL" id="MFH8136445.1"/>
    </source>
</evidence>
<keyword evidence="9" id="KW-0645">Protease</keyword>
<gene>
    <name evidence="13" type="ORF">ABU178_20080</name>
</gene>
<evidence type="ECO:0000256" key="6">
    <source>
        <dbReference type="ARBA" id="ARBA00022989"/>
    </source>
</evidence>
<proteinExistence type="inferred from homology"/>
<dbReference type="EC" id="3.4.23.43" evidence="9"/>
<dbReference type="InterPro" id="IPR050882">
    <property type="entry name" value="Prepilin_peptidase/N-MTase"/>
</dbReference>
<evidence type="ECO:0000256" key="7">
    <source>
        <dbReference type="ARBA" id="ARBA00023136"/>
    </source>
</evidence>
<keyword evidence="7 10" id="KW-0472">Membrane</keyword>
<dbReference type="InterPro" id="IPR000045">
    <property type="entry name" value="Prepilin_IV_endopep_pep"/>
</dbReference>
<evidence type="ECO:0000256" key="1">
    <source>
        <dbReference type="ARBA" id="ARBA00004429"/>
    </source>
</evidence>
<dbReference type="GO" id="GO:0016787">
    <property type="term" value="F:hydrolase activity"/>
    <property type="evidence" value="ECO:0007669"/>
    <property type="project" value="UniProtKB-KW"/>
</dbReference>
<dbReference type="InterPro" id="IPR014032">
    <property type="entry name" value="Peptidase_A24A_bac"/>
</dbReference>
<evidence type="ECO:0000256" key="10">
    <source>
        <dbReference type="SAM" id="Phobius"/>
    </source>
</evidence>
<feature type="transmembrane region" description="Helical" evidence="10">
    <location>
        <begin position="159"/>
        <end position="180"/>
    </location>
</feature>
<keyword evidence="4" id="KW-0997">Cell inner membrane</keyword>
<dbReference type="Pfam" id="PF06750">
    <property type="entry name" value="A24_N_bact"/>
    <property type="match status" value="1"/>
</dbReference>